<evidence type="ECO:0000256" key="3">
    <source>
        <dbReference type="ARBA" id="ARBA00022679"/>
    </source>
</evidence>
<evidence type="ECO:0000259" key="6">
    <source>
        <dbReference type="PROSITE" id="PS51186"/>
    </source>
</evidence>
<protein>
    <recommendedName>
        <fullName evidence="6">N-acetyltransferase domain-containing protein</fullName>
    </recommendedName>
</protein>
<evidence type="ECO:0000256" key="5">
    <source>
        <dbReference type="ARBA" id="ARBA00049880"/>
    </source>
</evidence>
<comment type="catalytic activity">
    <reaction evidence="5">
        <text>glycyl-tRNA(Gly) + acetyl-CoA = N-acetylglycyl-tRNA(Gly) + CoA + H(+)</text>
        <dbReference type="Rhea" id="RHEA:81867"/>
        <dbReference type="Rhea" id="RHEA-COMP:9683"/>
        <dbReference type="Rhea" id="RHEA-COMP:19766"/>
        <dbReference type="ChEBI" id="CHEBI:15378"/>
        <dbReference type="ChEBI" id="CHEBI:57287"/>
        <dbReference type="ChEBI" id="CHEBI:57288"/>
        <dbReference type="ChEBI" id="CHEBI:78522"/>
        <dbReference type="ChEBI" id="CHEBI:232036"/>
    </reaction>
</comment>
<keyword evidence="1" id="KW-0678">Repressor</keyword>
<dbReference type="PATRIC" id="fig|616990.3.peg.1855"/>
<dbReference type="EMBL" id="JQCA01000004">
    <property type="protein sequence ID" value="KRO05485.1"/>
    <property type="molecule type" value="Genomic_DNA"/>
</dbReference>
<keyword evidence="4" id="KW-0012">Acyltransferase</keyword>
<reference evidence="7 8" key="1">
    <citation type="journal article" date="2015" name="Genome Announc.">
        <title>Expanding the biotechnology potential of lactobacilli through comparative genomics of 213 strains and associated genera.</title>
        <authorList>
            <person name="Sun Z."/>
            <person name="Harris H.M."/>
            <person name="McCann A."/>
            <person name="Guo C."/>
            <person name="Argimon S."/>
            <person name="Zhang W."/>
            <person name="Yang X."/>
            <person name="Jeffery I.B."/>
            <person name="Cooney J.C."/>
            <person name="Kagawa T.F."/>
            <person name="Liu W."/>
            <person name="Song Y."/>
            <person name="Salvetti E."/>
            <person name="Wrobel A."/>
            <person name="Rasinkangas P."/>
            <person name="Parkhill J."/>
            <person name="Rea M.C."/>
            <person name="O'Sullivan O."/>
            <person name="Ritari J."/>
            <person name="Douillard F.P."/>
            <person name="Paul Ross R."/>
            <person name="Yang R."/>
            <person name="Briner A.E."/>
            <person name="Felis G.E."/>
            <person name="de Vos W.M."/>
            <person name="Barrangou R."/>
            <person name="Klaenhammer T.R."/>
            <person name="Caufield P.W."/>
            <person name="Cui Y."/>
            <person name="Zhang H."/>
            <person name="O'Toole P.W."/>
        </authorList>
    </citation>
    <scope>NUCLEOTIDE SEQUENCE [LARGE SCALE GENOMIC DNA]</scope>
    <source>
        <strain evidence="7 8">DSM 22467</strain>
    </source>
</reference>
<comment type="caution">
    <text evidence="7">The sequence shown here is derived from an EMBL/GenBank/DDBJ whole genome shotgun (WGS) entry which is preliminary data.</text>
</comment>
<evidence type="ECO:0000313" key="7">
    <source>
        <dbReference type="EMBL" id="KRO05485.1"/>
    </source>
</evidence>
<dbReference type="Proteomes" id="UP000051906">
    <property type="component" value="Unassembled WGS sequence"/>
</dbReference>
<dbReference type="Gene3D" id="3.40.630.30">
    <property type="match status" value="1"/>
</dbReference>
<name>A0A0R2M229_9LACO</name>
<dbReference type="PANTHER" id="PTHR36449">
    <property type="entry name" value="ACETYLTRANSFERASE-RELATED"/>
    <property type="match status" value="1"/>
</dbReference>
<evidence type="ECO:0000256" key="1">
    <source>
        <dbReference type="ARBA" id="ARBA00022491"/>
    </source>
</evidence>
<dbReference type="GO" id="GO:0016747">
    <property type="term" value="F:acyltransferase activity, transferring groups other than amino-acyl groups"/>
    <property type="evidence" value="ECO:0007669"/>
    <property type="project" value="InterPro"/>
</dbReference>
<dbReference type="InterPro" id="IPR000182">
    <property type="entry name" value="GNAT_dom"/>
</dbReference>
<dbReference type="CDD" id="cd04301">
    <property type="entry name" value="NAT_SF"/>
    <property type="match status" value="1"/>
</dbReference>
<evidence type="ECO:0000256" key="2">
    <source>
        <dbReference type="ARBA" id="ARBA00022649"/>
    </source>
</evidence>
<dbReference type="PANTHER" id="PTHR36449:SF1">
    <property type="entry name" value="ACETYLTRANSFERASE"/>
    <property type="match status" value="1"/>
</dbReference>
<evidence type="ECO:0000313" key="8">
    <source>
        <dbReference type="Proteomes" id="UP000051906"/>
    </source>
</evidence>
<dbReference type="AlphaFoldDB" id="A0A0R2M229"/>
<gene>
    <name evidence="7" type="ORF">IV54_GL001749</name>
</gene>
<keyword evidence="3" id="KW-0808">Transferase</keyword>
<proteinExistence type="predicted"/>
<evidence type="ECO:0000256" key="4">
    <source>
        <dbReference type="ARBA" id="ARBA00023315"/>
    </source>
</evidence>
<keyword evidence="2" id="KW-1277">Toxin-antitoxin system</keyword>
<dbReference type="SUPFAM" id="SSF55729">
    <property type="entry name" value="Acyl-CoA N-acyltransferases (Nat)"/>
    <property type="match status" value="1"/>
</dbReference>
<keyword evidence="8" id="KW-1185">Reference proteome</keyword>
<dbReference type="Pfam" id="PF00583">
    <property type="entry name" value="Acetyltransf_1"/>
    <property type="match status" value="1"/>
</dbReference>
<sequence>MPPTCSTKSALNDYTSINQFLVNEAYDFDIGNLAKTFVYLQDNVVVGFFTTLASLTTIKNTYRKEKKIITNGASNYPVIDIVYFAIDKHYQRRQLGSALMKALLTMLYENVITHTGVALVTVQALETAVPFYTQNFSFERHASRNPRGQQEMALTIPEIAQLIDANL</sequence>
<feature type="domain" description="N-acetyltransferase" evidence="6">
    <location>
        <begin position="1"/>
        <end position="157"/>
    </location>
</feature>
<organism evidence="7 8">
    <name type="scientific">Levilactobacillus paucivorans</name>
    <dbReference type="NCBI Taxonomy" id="616990"/>
    <lineage>
        <taxon>Bacteria</taxon>
        <taxon>Bacillati</taxon>
        <taxon>Bacillota</taxon>
        <taxon>Bacilli</taxon>
        <taxon>Lactobacillales</taxon>
        <taxon>Lactobacillaceae</taxon>
        <taxon>Levilactobacillus</taxon>
    </lineage>
</organism>
<accession>A0A0R2M229</accession>
<dbReference type="PROSITE" id="PS51186">
    <property type="entry name" value="GNAT"/>
    <property type="match status" value="1"/>
</dbReference>
<dbReference type="InterPro" id="IPR016181">
    <property type="entry name" value="Acyl_CoA_acyltransferase"/>
</dbReference>